<sequence>MSADKQSSQGMTKLKNDGLLKETFFQLLADELDGVTGSKVIVSVKKLDVMVWFLTTQQQQTLDQQQHKRITPPPPRAISVSDVEDFRRVTPLISDRTADKIEANDPSNNLFRKYVSTSFASLADRSDFLPYETLQ</sequence>
<name>A0A6A4TGS5_SCOMX</name>
<gene>
    <name evidence="1" type="ORF">F2P81_001672</name>
</gene>
<proteinExistence type="predicted"/>
<dbReference type="AlphaFoldDB" id="A0A6A4TGS5"/>
<dbReference type="Proteomes" id="UP000438429">
    <property type="component" value="Unassembled WGS sequence"/>
</dbReference>
<comment type="caution">
    <text evidence="1">The sequence shown here is derived from an EMBL/GenBank/DDBJ whole genome shotgun (WGS) entry which is preliminary data.</text>
</comment>
<accession>A0A6A4TGS5</accession>
<protein>
    <submittedName>
        <fullName evidence="1">Uncharacterized protein</fullName>
    </submittedName>
</protein>
<evidence type="ECO:0000313" key="2">
    <source>
        <dbReference type="Proteomes" id="UP000438429"/>
    </source>
</evidence>
<evidence type="ECO:0000313" key="1">
    <source>
        <dbReference type="EMBL" id="KAF0045143.1"/>
    </source>
</evidence>
<organism evidence="1 2">
    <name type="scientific">Scophthalmus maximus</name>
    <name type="common">Turbot</name>
    <name type="synonym">Psetta maxima</name>
    <dbReference type="NCBI Taxonomy" id="52904"/>
    <lineage>
        <taxon>Eukaryota</taxon>
        <taxon>Metazoa</taxon>
        <taxon>Chordata</taxon>
        <taxon>Craniata</taxon>
        <taxon>Vertebrata</taxon>
        <taxon>Euteleostomi</taxon>
        <taxon>Actinopterygii</taxon>
        <taxon>Neopterygii</taxon>
        <taxon>Teleostei</taxon>
        <taxon>Neoteleostei</taxon>
        <taxon>Acanthomorphata</taxon>
        <taxon>Carangaria</taxon>
        <taxon>Pleuronectiformes</taxon>
        <taxon>Pleuronectoidei</taxon>
        <taxon>Scophthalmidae</taxon>
        <taxon>Scophthalmus</taxon>
    </lineage>
</organism>
<reference evidence="1 2" key="1">
    <citation type="submission" date="2019-06" db="EMBL/GenBank/DDBJ databases">
        <title>Draft genomes of female and male turbot (Scophthalmus maximus).</title>
        <authorList>
            <person name="Xu H."/>
            <person name="Xu X.-W."/>
            <person name="Shao C."/>
            <person name="Chen S."/>
        </authorList>
    </citation>
    <scope>NUCLEOTIDE SEQUENCE [LARGE SCALE GENOMIC DNA]</scope>
    <source>
        <strain evidence="1">Ysfricsl-2016a</strain>
        <tissue evidence="1">Blood</tissue>
    </source>
</reference>
<dbReference type="EMBL" id="VEVO01000002">
    <property type="protein sequence ID" value="KAF0045143.1"/>
    <property type="molecule type" value="Genomic_DNA"/>
</dbReference>